<feature type="region of interest" description="Disordered" evidence="6">
    <location>
        <begin position="51"/>
        <end position="90"/>
    </location>
</feature>
<dbReference type="EMBL" id="HBNS01004439">
    <property type="protein sequence ID" value="CAE4585233.1"/>
    <property type="molecule type" value="Transcribed_RNA"/>
</dbReference>
<feature type="region of interest" description="Disordered" evidence="6">
    <location>
        <begin position="391"/>
        <end position="413"/>
    </location>
</feature>
<dbReference type="InterPro" id="IPR019165">
    <property type="entry name" value="Peptidase_M76_ATP23"/>
</dbReference>
<sequence>MKQTTRDMATSTSTTTTSTPGVTSECQRCMTHLARILLTQSSRPRLLLEKMGASLPPPSSLPSSSPGLPFPPTPASIAAMNERRKEEDERSRRVLGAKELIIETSGSGGEEEVQSGSWTKTGLAVKIELNKHTLSSTTAASEIPRNRSESVGTAGATLQKNHCDDLVTPEISSDGGINLVSRISRRFRSTSSVANTPVSTVSTLRDTQDDANTKLSYDAPLNNENINEPNSNNNNIITIQCQPCGTIGPEASARAFVKGPSPLTITLCSNRLPNPSIDIPQVLTHELIHVYDVQYKQLDLRQCTSLAYSEVRAAREAECYDVHRFWKNKCVMNCAGVATGNMFPEDGLGGKCVKEVFEKAMNDYTPFAEEKKEKMAATTNTVTEGVMRVNGNTASAASSSSSPATVDWIPSNR</sequence>
<evidence type="ECO:0000256" key="6">
    <source>
        <dbReference type="SAM" id="MobiDB-lite"/>
    </source>
</evidence>
<keyword evidence="2" id="KW-0645">Protease</keyword>
<name>A0A7S4V9W3_9STRA</name>
<evidence type="ECO:0000256" key="1">
    <source>
        <dbReference type="ARBA" id="ARBA00009915"/>
    </source>
</evidence>
<dbReference type="Pfam" id="PF09768">
    <property type="entry name" value="Peptidase_M76"/>
    <property type="match status" value="1"/>
</dbReference>
<dbReference type="PANTHER" id="PTHR21711">
    <property type="entry name" value="MITOCHONDRIAL INNER MEMBRANE PROTEASE"/>
    <property type="match status" value="1"/>
</dbReference>
<keyword evidence="5" id="KW-0482">Metalloprotease</keyword>
<evidence type="ECO:0000256" key="3">
    <source>
        <dbReference type="ARBA" id="ARBA00022723"/>
    </source>
</evidence>
<dbReference type="GO" id="GO:0034982">
    <property type="term" value="P:mitochondrial protein processing"/>
    <property type="evidence" value="ECO:0007669"/>
    <property type="project" value="TreeGrafter"/>
</dbReference>
<evidence type="ECO:0000256" key="5">
    <source>
        <dbReference type="ARBA" id="ARBA00023049"/>
    </source>
</evidence>
<dbReference type="GO" id="GO:0004222">
    <property type="term" value="F:metalloendopeptidase activity"/>
    <property type="evidence" value="ECO:0007669"/>
    <property type="project" value="InterPro"/>
</dbReference>
<keyword evidence="4" id="KW-0378">Hydrolase</keyword>
<comment type="similarity">
    <text evidence="1">Belongs to the peptidase M76 family.</text>
</comment>
<dbReference type="AlphaFoldDB" id="A0A7S4V9W3"/>
<feature type="compositionally biased region" description="Basic and acidic residues" evidence="6">
    <location>
        <begin position="81"/>
        <end position="90"/>
    </location>
</feature>
<dbReference type="GO" id="GO:0005739">
    <property type="term" value="C:mitochondrion"/>
    <property type="evidence" value="ECO:0007669"/>
    <property type="project" value="GOC"/>
</dbReference>
<evidence type="ECO:0000256" key="4">
    <source>
        <dbReference type="ARBA" id="ARBA00022801"/>
    </source>
</evidence>
<feature type="region of interest" description="Disordered" evidence="6">
    <location>
        <begin position="1"/>
        <end position="23"/>
    </location>
</feature>
<accession>A0A7S4V9W3</accession>
<evidence type="ECO:0008006" key="8">
    <source>
        <dbReference type="Google" id="ProtNLM"/>
    </source>
</evidence>
<reference evidence="7" key="1">
    <citation type="submission" date="2021-01" db="EMBL/GenBank/DDBJ databases">
        <authorList>
            <person name="Corre E."/>
            <person name="Pelletier E."/>
            <person name="Niang G."/>
            <person name="Scheremetjew M."/>
            <person name="Finn R."/>
            <person name="Kale V."/>
            <person name="Holt S."/>
            <person name="Cochrane G."/>
            <person name="Meng A."/>
            <person name="Brown T."/>
            <person name="Cohen L."/>
        </authorList>
    </citation>
    <scope>NUCLEOTIDE SEQUENCE</scope>
    <source>
        <strain evidence="7">GSO104</strain>
    </source>
</reference>
<dbReference type="GO" id="GO:0033615">
    <property type="term" value="P:mitochondrial proton-transporting ATP synthase complex assembly"/>
    <property type="evidence" value="ECO:0007669"/>
    <property type="project" value="TreeGrafter"/>
</dbReference>
<keyword evidence="3" id="KW-0479">Metal-binding</keyword>
<dbReference type="PANTHER" id="PTHR21711:SF0">
    <property type="entry name" value="MITOCHONDRIAL INNER MEMBRANE PROTEASE ATP23 HOMOLOG"/>
    <property type="match status" value="1"/>
</dbReference>
<proteinExistence type="inferred from homology"/>
<evidence type="ECO:0000313" key="7">
    <source>
        <dbReference type="EMBL" id="CAE4585233.1"/>
    </source>
</evidence>
<organism evidence="7">
    <name type="scientific">Ditylum brightwellii</name>
    <dbReference type="NCBI Taxonomy" id="49249"/>
    <lineage>
        <taxon>Eukaryota</taxon>
        <taxon>Sar</taxon>
        <taxon>Stramenopiles</taxon>
        <taxon>Ochrophyta</taxon>
        <taxon>Bacillariophyta</taxon>
        <taxon>Mediophyceae</taxon>
        <taxon>Lithodesmiophycidae</taxon>
        <taxon>Lithodesmiales</taxon>
        <taxon>Lithodesmiaceae</taxon>
        <taxon>Ditylum</taxon>
    </lineage>
</organism>
<gene>
    <name evidence="7" type="ORF">DBRI00130_LOCUS3592</name>
</gene>
<dbReference type="GO" id="GO:0046872">
    <property type="term" value="F:metal ion binding"/>
    <property type="evidence" value="ECO:0007669"/>
    <property type="project" value="UniProtKB-KW"/>
</dbReference>
<protein>
    <recommendedName>
        <fullName evidence="8">Mitochondrial inner membrane protease ATP23</fullName>
    </recommendedName>
</protein>
<evidence type="ECO:0000256" key="2">
    <source>
        <dbReference type="ARBA" id="ARBA00022670"/>
    </source>
</evidence>